<dbReference type="OrthoDB" id="396512at2"/>
<proteinExistence type="predicted"/>
<dbReference type="EMBL" id="BDUD01000001">
    <property type="protein sequence ID" value="GBG19825.1"/>
    <property type="molecule type" value="Genomic_DNA"/>
</dbReference>
<protein>
    <submittedName>
        <fullName evidence="2">Putative glycosyltransferase</fullName>
    </submittedName>
</protein>
<dbReference type="Pfam" id="PF00535">
    <property type="entry name" value="Glycos_transf_2"/>
    <property type="match status" value="1"/>
</dbReference>
<accession>A0A2R5FNH4</accession>
<feature type="domain" description="Glycosyltransferase 2-like" evidence="1">
    <location>
        <begin position="45"/>
        <end position="167"/>
    </location>
</feature>
<reference evidence="2 3" key="1">
    <citation type="submission" date="2017-06" db="EMBL/GenBank/DDBJ databases">
        <title>Genome sequencing of cyanobaciteial culture collection at National Institute for Environmental Studies (NIES).</title>
        <authorList>
            <person name="Hirose Y."/>
            <person name="Shimura Y."/>
            <person name="Fujisawa T."/>
            <person name="Nakamura Y."/>
            <person name="Kawachi M."/>
        </authorList>
    </citation>
    <scope>NUCLEOTIDE SEQUENCE [LARGE SCALE GENOMIC DNA]</scope>
    <source>
        <strain evidence="2 3">NIES-4072</strain>
    </source>
</reference>
<dbReference type="PANTHER" id="PTHR22916">
    <property type="entry name" value="GLYCOSYLTRANSFERASE"/>
    <property type="match status" value="1"/>
</dbReference>
<keyword evidence="2" id="KW-0808">Transferase</keyword>
<evidence type="ECO:0000259" key="1">
    <source>
        <dbReference type="Pfam" id="PF00535"/>
    </source>
</evidence>
<dbReference type="CDD" id="cd06433">
    <property type="entry name" value="GT_2_WfgS_like"/>
    <property type="match status" value="1"/>
</dbReference>
<dbReference type="InterPro" id="IPR029044">
    <property type="entry name" value="Nucleotide-diphossugar_trans"/>
</dbReference>
<dbReference type="PANTHER" id="PTHR22916:SF65">
    <property type="entry name" value="SLR1065 PROTEIN"/>
    <property type="match status" value="1"/>
</dbReference>
<evidence type="ECO:0000313" key="2">
    <source>
        <dbReference type="EMBL" id="GBG19825.1"/>
    </source>
</evidence>
<dbReference type="GO" id="GO:0016740">
    <property type="term" value="F:transferase activity"/>
    <property type="evidence" value="ECO:0007669"/>
    <property type="project" value="UniProtKB-KW"/>
</dbReference>
<keyword evidence="3" id="KW-1185">Reference proteome</keyword>
<evidence type="ECO:0000313" key="3">
    <source>
        <dbReference type="Proteomes" id="UP000245124"/>
    </source>
</evidence>
<name>A0A2R5FNH4_NOSCO</name>
<sequence>MNINTTLTLKDLPSPPESKTGWPWTEQTEPLSKIMLNGCEWPRISIVTPSYNQGQFIEETIRSVLLQGYPNLEYIIIDGGSVDNTIDIIRKYEQWISYWVSEPDRGQTDAIQKGFERCTGVIWNWLNSDDLLEVNALQAIAKANLQEPLSTVYSGKLNIFDNSNPSLTYLHIERFQKISDLICVWEKWGNPQPVTYMSCSACHLVGGLDVSLKYTMDYELYLRLALLPNFKVKLIDNTLAKFRLHSDSKTVSQQIAFKSEIAQVFDKFANQHPAIMPKGWRSSRSRFQFHLVLDQLSSHYSHKIPLTEFIQQSFSLLPHIWNYRFFWAYLFSYLKSLQILPKAS</sequence>
<dbReference type="Gene3D" id="3.90.550.10">
    <property type="entry name" value="Spore Coat Polysaccharide Biosynthesis Protein SpsA, Chain A"/>
    <property type="match status" value="1"/>
</dbReference>
<dbReference type="InterPro" id="IPR001173">
    <property type="entry name" value="Glyco_trans_2-like"/>
</dbReference>
<dbReference type="Proteomes" id="UP000245124">
    <property type="component" value="Unassembled WGS sequence"/>
</dbReference>
<dbReference type="SUPFAM" id="SSF53448">
    <property type="entry name" value="Nucleotide-diphospho-sugar transferases"/>
    <property type="match status" value="1"/>
</dbReference>
<organism evidence="2 3">
    <name type="scientific">Nostoc commune NIES-4072</name>
    <dbReference type="NCBI Taxonomy" id="2005467"/>
    <lineage>
        <taxon>Bacteria</taxon>
        <taxon>Bacillati</taxon>
        <taxon>Cyanobacteriota</taxon>
        <taxon>Cyanophyceae</taxon>
        <taxon>Nostocales</taxon>
        <taxon>Nostocaceae</taxon>
        <taxon>Nostoc</taxon>
    </lineage>
</organism>
<comment type="caution">
    <text evidence="2">The sequence shown here is derived from an EMBL/GenBank/DDBJ whole genome shotgun (WGS) entry which is preliminary data.</text>
</comment>
<dbReference type="AlphaFoldDB" id="A0A2R5FNH4"/>
<gene>
    <name evidence="2" type="ORF">NIES4072_34940</name>
</gene>
<dbReference type="RefSeq" id="WP_109009576.1">
    <property type="nucleotide sequence ID" value="NZ_BDUD01000001.1"/>
</dbReference>